<feature type="domain" description="Ion transport" evidence="8">
    <location>
        <begin position="796"/>
        <end position="1056"/>
    </location>
</feature>
<dbReference type="PANTHER" id="PTHR10582">
    <property type="entry name" value="TRANSIENT RECEPTOR POTENTIAL ION CHANNEL PROTEIN"/>
    <property type="match status" value="1"/>
</dbReference>
<dbReference type="OrthoDB" id="2425797at2759"/>
<feature type="transmembrane region" description="Helical" evidence="7">
    <location>
        <begin position="791"/>
        <end position="811"/>
    </location>
</feature>
<reference evidence="9 10" key="1">
    <citation type="journal article" date="2019" name="Environ. Microbiol.">
        <title>At the nexus of three kingdoms: the genome of the mycorrhizal fungus Gigaspora margarita provides insights into plant, endobacterial and fungal interactions.</title>
        <authorList>
            <person name="Venice F."/>
            <person name="Ghignone S."/>
            <person name="Salvioli di Fossalunga A."/>
            <person name="Amselem J."/>
            <person name="Novero M."/>
            <person name="Xianan X."/>
            <person name="Sedzielewska Toro K."/>
            <person name="Morin E."/>
            <person name="Lipzen A."/>
            <person name="Grigoriev I.V."/>
            <person name="Henrissat B."/>
            <person name="Martin F.M."/>
            <person name="Bonfante P."/>
        </authorList>
    </citation>
    <scope>NUCLEOTIDE SEQUENCE [LARGE SCALE GENOMIC DNA]</scope>
    <source>
        <strain evidence="9 10">BEG34</strain>
    </source>
</reference>
<keyword evidence="4 7" id="KW-1133">Transmembrane helix</keyword>
<evidence type="ECO:0000256" key="6">
    <source>
        <dbReference type="SAM" id="MobiDB-lite"/>
    </source>
</evidence>
<evidence type="ECO:0000256" key="7">
    <source>
        <dbReference type="SAM" id="Phobius"/>
    </source>
</evidence>
<dbReference type="GO" id="GO:0005886">
    <property type="term" value="C:plasma membrane"/>
    <property type="evidence" value="ECO:0007669"/>
    <property type="project" value="TreeGrafter"/>
</dbReference>
<feature type="transmembrane region" description="Helical" evidence="7">
    <location>
        <begin position="919"/>
        <end position="941"/>
    </location>
</feature>
<keyword evidence="3" id="KW-0677">Repeat</keyword>
<keyword evidence="5 7" id="KW-0472">Membrane</keyword>
<dbReference type="GO" id="GO:0098703">
    <property type="term" value="P:calcium ion import across plasma membrane"/>
    <property type="evidence" value="ECO:0007669"/>
    <property type="project" value="TreeGrafter"/>
</dbReference>
<protein>
    <submittedName>
        <fullName evidence="9">Nudt9 protein</fullName>
    </submittedName>
</protein>
<feature type="transmembrane region" description="Helical" evidence="7">
    <location>
        <begin position="1020"/>
        <end position="1045"/>
    </location>
</feature>
<feature type="region of interest" description="Disordered" evidence="6">
    <location>
        <begin position="1"/>
        <end position="20"/>
    </location>
</feature>
<dbReference type="InterPro" id="IPR005821">
    <property type="entry name" value="Ion_trans_dom"/>
</dbReference>
<evidence type="ECO:0000259" key="8">
    <source>
        <dbReference type="Pfam" id="PF00520"/>
    </source>
</evidence>
<evidence type="ECO:0000313" key="10">
    <source>
        <dbReference type="Proteomes" id="UP000439903"/>
    </source>
</evidence>
<dbReference type="InterPro" id="IPR024862">
    <property type="entry name" value="TRPV"/>
</dbReference>
<evidence type="ECO:0000313" key="9">
    <source>
        <dbReference type="EMBL" id="KAF0548144.1"/>
    </source>
</evidence>
<dbReference type="SUPFAM" id="SSF69304">
    <property type="entry name" value="Tricorn protease N-terminal domain"/>
    <property type="match status" value="1"/>
</dbReference>
<dbReference type="EMBL" id="WTPW01000098">
    <property type="protein sequence ID" value="KAF0548144.1"/>
    <property type="molecule type" value="Genomic_DNA"/>
</dbReference>
<accession>A0A8H4AZQ2</accession>
<gene>
    <name evidence="9" type="ORF">F8M41_026236</name>
</gene>
<dbReference type="PANTHER" id="PTHR10582:SF2">
    <property type="entry name" value="INACTIVE"/>
    <property type="match status" value="1"/>
</dbReference>
<dbReference type="Pfam" id="PF00520">
    <property type="entry name" value="Ion_trans"/>
    <property type="match status" value="1"/>
</dbReference>
<name>A0A8H4AZQ2_GIGMA</name>
<dbReference type="GO" id="GO:0005216">
    <property type="term" value="F:monoatomic ion channel activity"/>
    <property type="evidence" value="ECO:0007669"/>
    <property type="project" value="InterPro"/>
</dbReference>
<organism evidence="9 10">
    <name type="scientific">Gigaspora margarita</name>
    <dbReference type="NCBI Taxonomy" id="4874"/>
    <lineage>
        <taxon>Eukaryota</taxon>
        <taxon>Fungi</taxon>
        <taxon>Fungi incertae sedis</taxon>
        <taxon>Mucoromycota</taxon>
        <taxon>Glomeromycotina</taxon>
        <taxon>Glomeromycetes</taxon>
        <taxon>Diversisporales</taxon>
        <taxon>Gigasporaceae</taxon>
        <taxon>Gigaspora</taxon>
    </lineage>
</organism>
<evidence type="ECO:0000256" key="4">
    <source>
        <dbReference type="ARBA" id="ARBA00022989"/>
    </source>
</evidence>
<feature type="transmembrane region" description="Helical" evidence="7">
    <location>
        <begin position="880"/>
        <end position="899"/>
    </location>
</feature>
<comment type="subcellular location">
    <subcellularLocation>
        <location evidence="1">Membrane</location>
        <topology evidence="1">Multi-pass membrane protein</topology>
    </subcellularLocation>
</comment>
<evidence type="ECO:0000256" key="3">
    <source>
        <dbReference type="ARBA" id="ARBA00022737"/>
    </source>
</evidence>
<comment type="caution">
    <text evidence="9">The sequence shown here is derived from an EMBL/GenBank/DDBJ whole genome shotgun (WGS) entry which is preliminary data.</text>
</comment>
<dbReference type="AlphaFoldDB" id="A0A8H4AZQ2"/>
<evidence type="ECO:0000256" key="2">
    <source>
        <dbReference type="ARBA" id="ARBA00022692"/>
    </source>
</evidence>
<evidence type="ECO:0000256" key="5">
    <source>
        <dbReference type="ARBA" id="ARBA00023136"/>
    </source>
</evidence>
<feature type="transmembrane region" description="Helical" evidence="7">
    <location>
        <begin position="987"/>
        <end position="1008"/>
    </location>
</feature>
<dbReference type="Proteomes" id="UP000439903">
    <property type="component" value="Unassembled WGS sequence"/>
</dbReference>
<keyword evidence="10" id="KW-1185">Reference proteome</keyword>
<feature type="compositionally biased region" description="Basic residues" evidence="6">
    <location>
        <begin position="1"/>
        <end position="10"/>
    </location>
</feature>
<feature type="transmembrane region" description="Helical" evidence="7">
    <location>
        <begin position="823"/>
        <end position="844"/>
    </location>
</feature>
<sequence>MSKIRRSTSKKSKEDTQSEEVTIDVNDDNIPHNKKIITNILCSPNGTYVATWSEEDKSVYGYPVDKGQQELKYDFFIPSNDIQHLHNCKLYGVSDSKHVIIKTQRDFPYDFALINLVTKKTYTLNAQGLEGETHEVGFIENDDLVVIKGDPVNRAYVFSRPEWLCKNMIELPKFRRCFIHPKGKLLLLLDLPFLISQWDLETLKLENQYLLNGYLYGNRSDINTWLNYDLTMLVVYGRYQNWDMFYTYSVETGVIMAKRKIDTVLTAIIDRIEFFGTPKKERFLIRGHFPKSFKLTLKMADPYTLQVYSAINLLKHDGHEIEVFTVHQKHIIRVWKNHLFVQELVENLWTEYLRSVIGDNNKIPTFFCGETVKKMLMDTLDNYKSDPESTPKKHTFQGDSISWSVTYHDRFETRRYFALKAHILKHEDKEEESQDNEEKSREPVEISVELPSSHFLLGGSTYFMECKLLESEDFLMITPIGVFIWTIKINKQIMQKNKSIGLLYYWGIYDGTRSRTPQEGIIVNLESIIDADHLKFSINKLLPPPHFNWIVKMRKRSTWYTDYDKGWKGWGTNAPNFQDLLDYYMDDVLFLELYGDVLMCALLQEDDDDLIEAFFKKYLKLSEFQIEDGNLSSFSKLANIIFSSLPKLSEKSFTFVTRLLAHLAFIPSHNFKDSLVSNSDASHLQHCGEYFHLTKTSLINRVNFWISFNYPMFYEPFKFPFSFYHESKAQLTIKLMFPLLNFSTYSKEYTTLQEFIIPRYNSFSFSFPSEVYEWWGLEALVQFKWHTYGRYYYLVMWAIYTAFMCSFTVTVTMSQLSWGTKVILLQLTIFLGIFHLIFEIRRFIHNPRLFMSSYWHWFNLVMILFPICTSFSWLQTGKLPLWETVISTLLLELKFLLYFRAIKYFGTYFAIMIRVAQRVFSFLVVWAIFIFAFAHSLHLLLRPTTVYSDQQSYIGGVNNSWNIASKRQYVSPNDIIENTTEDFDENLTMFSMLYSSFLAVYFMMTGDISLISPSVLAEDWILVLLLVLFSFTTTIYLMNLFIGLLSLAINEANNKQSFLHLRAMTLSEIELFWMLPSQRRKLNWFPDFINYEATVDELRQLVSLVRDKNYASSNPPYLSSSLLEMINMTIKVDTIEGVGLKIDGIEKKINGIEGEVKHMMKSEGVENRFNEFGEDIKNIEEKLNIIMNLVEKLSSSQKDSEDNGNRDEV</sequence>
<feature type="transmembrane region" description="Helical" evidence="7">
    <location>
        <begin position="856"/>
        <end position="874"/>
    </location>
</feature>
<evidence type="ECO:0000256" key="1">
    <source>
        <dbReference type="ARBA" id="ARBA00004141"/>
    </source>
</evidence>
<keyword evidence="2 7" id="KW-0812">Transmembrane</keyword>
<proteinExistence type="predicted"/>